<sequence length="433" mass="47371">MPIGSYIRKKPTDNRFKTKVKLILLGLVAVSSGTFAQTSLSLNDAINLTLARHPELKKYAYRDEAAKNMVLQAGAPTPASLNLDVEDVMGTGNYAGLSGMQTTLSISWLLEEDIIKSRVKVAGEKVQSSELARQAQVLDVAAETAGIFITLLAQKEQLKLARLAQAQAEKMLDNIRTRVKAGQSNLVDQLRAKAALSQKALVVEDLSHEIKASRAQLAAQWNGDADFQINGSLTNIPAVEDLELAYEKLKAHPKLKAFATQQRIARSEIALAKADEKPAWRINTGFRRNEQLDDFAFTAGISIPFGGENRNRGKILALQAQQEEQQAQADAWYQQVSTRLLLLTHKLGHNRHVIDALGAETIPSLELASQKAGQAYRSGSYSYTDWYAVQQELLAAQTELIAAYADIHLNTIELERLTGASVANNANSASNVN</sequence>
<dbReference type="PANTHER" id="PTHR30203:SF24">
    <property type="entry name" value="BLR4935 PROTEIN"/>
    <property type="match status" value="1"/>
</dbReference>
<dbReference type="AlphaFoldDB" id="A0AAE9YY74"/>
<evidence type="ECO:0000313" key="3">
    <source>
        <dbReference type="EMBL" id="WDE03411.1"/>
    </source>
</evidence>
<dbReference type="SUPFAM" id="SSF56954">
    <property type="entry name" value="Outer membrane efflux proteins (OEP)"/>
    <property type="match status" value="1"/>
</dbReference>
<dbReference type="PANTHER" id="PTHR30203">
    <property type="entry name" value="OUTER MEMBRANE CATION EFFLUX PROTEIN"/>
    <property type="match status" value="1"/>
</dbReference>
<dbReference type="KEGG" id="tvd:SG34_018670"/>
<gene>
    <name evidence="3" type="ORF">SG34_018670</name>
</gene>
<keyword evidence="2" id="KW-0732">Signal</keyword>
<dbReference type="RefSeq" id="WP_274038321.1">
    <property type="nucleotide sequence ID" value="NZ_CP059733.1"/>
</dbReference>
<evidence type="ECO:0000256" key="1">
    <source>
        <dbReference type="ARBA" id="ARBA00007613"/>
    </source>
</evidence>
<dbReference type="GO" id="GO:0015562">
    <property type="term" value="F:efflux transmembrane transporter activity"/>
    <property type="evidence" value="ECO:0007669"/>
    <property type="project" value="InterPro"/>
</dbReference>
<dbReference type="Pfam" id="PF02321">
    <property type="entry name" value="OEP"/>
    <property type="match status" value="2"/>
</dbReference>
<feature type="signal peptide" evidence="2">
    <location>
        <begin position="1"/>
        <end position="36"/>
    </location>
</feature>
<reference evidence="3 4" key="1">
    <citation type="journal article" date="2015" name="Genome Announc.">
        <title>Draft Genome Sequences of Marine Isolates of Thalassomonas viridans and Thalassomonas actiniarum.</title>
        <authorList>
            <person name="Olonade I."/>
            <person name="van Zyl L.J."/>
            <person name="Trindade M."/>
        </authorList>
    </citation>
    <scope>NUCLEOTIDE SEQUENCE [LARGE SCALE GENOMIC DNA]</scope>
    <source>
        <strain evidence="3 4">XOM25</strain>
    </source>
</reference>
<dbReference type="EMBL" id="CP059733">
    <property type="protein sequence ID" value="WDE03411.1"/>
    <property type="molecule type" value="Genomic_DNA"/>
</dbReference>
<name>A0AAE9YY74_9GAMM</name>
<dbReference type="InterPro" id="IPR003423">
    <property type="entry name" value="OMP_efflux"/>
</dbReference>
<comment type="similarity">
    <text evidence="1">Belongs to the outer membrane factor (OMF) (TC 1.B.17) family.</text>
</comment>
<dbReference type="InterPro" id="IPR010131">
    <property type="entry name" value="MdtP/NodT-like"/>
</dbReference>
<proteinExistence type="inferred from homology"/>
<reference evidence="3 4" key="2">
    <citation type="journal article" date="2022" name="Mar. Drugs">
        <title>Bioassay-Guided Fractionation Leads to the Detection of Cholic Acid Generated by the Rare Thalassomonas sp.</title>
        <authorList>
            <person name="Pheiffer F."/>
            <person name="Schneider Y.K."/>
            <person name="Hansen E.H."/>
            <person name="Andersen J.H."/>
            <person name="Isaksson J."/>
            <person name="Busche T."/>
            <person name="R C."/>
            <person name="Kalinowski J."/>
            <person name="Zyl L.V."/>
            <person name="Trindade M."/>
        </authorList>
    </citation>
    <scope>NUCLEOTIDE SEQUENCE [LARGE SCALE GENOMIC DNA]</scope>
    <source>
        <strain evidence="3 4">XOM25</strain>
    </source>
</reference>
<protein>
    <submittedName>
        <fullName evidence="3">TolC family protein</fullName>
    </submittedName>
</protein>
<evidence type="ECO:0000313" key="4">
    <source>
        <dbReference type="Proteomes" id="UP000032352"/>
    </source>
</evidence>
<dbReference type="Proteomes" id="UP000032352">
    <property type="component" value="Chromosome"/>
</dbReference>
<organism evidence="3 4">
    <name type="scientific">Thalassomonas viridans</name>
    <dbReference type="NCBI Taxonomy" id="137584"/>
    <lineage>
        <taxon>Bacteria</taxon>
        <taxon>Pseudomonadati</taxon>
        <taxon>Pseudomonadota</taxon>
        <taxon>Gammaproteobacteria</taxon>
        <taxon>Alteromonadales</taxon>
        <taxon>Colwelliaceae</taxon>
        <taxon>Thalassomonas</taxon>
    </lineage>
</organism>
<feature type="chain" id="PRO_5042149014" evidence="2">
    <location>
        <begin position="37"/>
        <end position="433"/>
    </location>
</feature>
<evidence type="ECO:0000256" key="2">
    <source>
        <dbReference type="SAM" id="SignalP"/>
    </source>
</evidence>
<accession>A0AAE9YY74</accession>
<keyword evidence="4" id="KW-1185">Reference proteome</keyword>
<dbReference type="Gene3D" id="1.20.1600.10">
    <property type="entry name" value="Outer membrane efflux proteins (OEP)"/>
    <property type="match status" value="1"/>
</dbReference>